<reference evidence="1 2" key="1">
    <citation type="submission" date="2016-10" db="EMBL/GenBank/DDBJ databases">
        <authorList>
            <person name="de Groot N.N."/>
        </authorList>
    </citation>
    <scope>NUCLEOTIDE SEQUENCE [LARGE SCALE GENOMIC DNA]</scope>
    <source>
        <strain evidence="1 2">DSM 16077</strain>
    </source>
</reference>
<proteinExistence type="predicted"/>
<keyword evidence="2" id="KW-1185">Reference proteome</keyword>
<sequence length="81" mass="8925">MELRMTRFGRMTWHSSARLVALASWALAIALTGSMGWQAWTAIQETNGAQRYGGSQVDTAMMASQSLTDAQLIAHKNRVAR</sequence>
<dbReference type="AlphaFoldDB" id="A0A1G9RZT5"/>
<evidence type="ECO:0000313" key="1">
    <source>
        <dbReference type="EMBL" id="SDM28005.1"/>
    </source>
</evidence>
<accession>A0A1G9RZT5</accession>
<dbReference type="STRING" id="144026.SAMN04488568_10832"/>
<dbReference type="Proteomes" id="UP000199759">
    <property type="component" value="Unassembled WGS sequence"/>
</dbReference>
<dbReference type="EMBL" id="FNHG01000008">
    <property type="protein sequence ID" value="SDM28005.1"/>
    <property type="molecule type" value="Genomic_DNA"/>
</dbReference>
<evidence type="ECO:0000313" key="2">
    <source>
        <dbReference type="Proteomes" id="UP000199759"/>
    </source>
</evidence>
<organism evidence="1 2">
    <name type="scientific">Maricaulis salignorans</name>
    <dbReference type="NCBI Taxonomy" id="144026"/>
    <lineage>
        <taxon>Bacteria</taxon>
        <taxon>Pseudomonadati</taxon>
        <taxon>Pseudomonadota</taxon>
        <taxon>Alphaproteobacteria</taxon>
        <taxon>Maricaulales</taxon>
        <taxon>Maricaulaceae</taxon>
        <taxon>Maricaulis</taxon>
    </lineage>
</organism>
<gene>
    <name evidence="1" type="ORF">SAMN04488568_10832</name>
</gene>
<protein>
    <submittedName>
        <fullName evidence="1">Uncharacterized protein</fullName>
    </submittedName>
</protein>
<name>A0A1G9RZT5_9PROT</name>